<evidence type="ECO:0000259" key="3">
    <source>
        <dbReference type="PROSITE" id="PS50980"/>
    </source>
</evidence>
<dbReference type="GO" id="GO:0015977">
    <property type="term" value="P:carbon fixation"/>
    <property type="evidence" value="ECO:0007669"/>
    <property type="project" value="UniProtKB-ARBA"/>
</dbReference>
<dbReference type="Gene3D" id="3.90.226.10">
    <property type="entry name" value="2-enoyl-CoA Hydratase, Chain A, domain 1"/>
    <property type="match status" value="2"/>
</dbReference>
<evidence type="ECO:0000313" key="6">
    <source>
        <dbReference type="Proteomes" id="UP000498980"/>
    </source>
</evidence>
<evidence type="ECO:0000256" key="1">
    <source>
        <dbReference type="ARBA" id="ARBA00006102"/>
    </source>
</evidence>
<dbReference type="PROSITE" id="PS50989">
    <property type="entry name" value="COA_CT_CTER"/>
    <property type="match status" value="1"/>
</dbReference>
<protein>
    <submittedName>
        <fullName evidence="5">Methylmalonyl-CoA carboxyltransferase</fullName>
    </submittedName>
</protein>
<dbReference type="GO" id="GO:0003989">
    <property type="term" value="F:acetyl-CoA carboxylase activity"/>
    <property type="evidence" value="ECO:0007669"/>
    <property type="project" value="InterPro"/>
</dbReference>
<dbReference type="InterPro" id="IPR011762">
    <property type="entry name" value="COA_CT_N"/>
</dbReference>
<name>A0A7J0C9I2_9ACTN</name>
<dbReference type="Proteomes" id="UP000498980">
    <property type="component" value="Unassembled WGS sequence"/>
</dbReference>
<proteinExistence type="inferred from homology"/>
<dbReference type="SUPFAM" id="SSF52096">
    <property type="entry name" value="ClpP/crotonase"/>
    <property type="match status" value="2"/>
</dbReference>
<feature type="compositionally biased region" description="Basic and acidic residues" evidence="2">
    <location>
        <begin position="529"/>
        <end position="538"/>
    </location>
</feature>
<comment type="caution">
    <text evidence="5">The sequence shown here is derived from an EMBL/GenBank/DDBJ whole genome shotgun (WGS) entry which is preliminary data.</text>
</comment>
<organism evidence="5 6">
    <name type="scientific">Streptomyces fulvorobeus</name>
    <dbReference type="NCBI Taxonomy" id="284028"/>
    <lineage>
        <taxon>Bacteria</taxon>
        <taxon>Bacillati</taxon>
        <taxon>Actinomycetota</taxon>
        <taxon>Actinomycetes</taxon>
        <taxon>Kitasatosporales</taxon>
        <taxon>Streptomycetaceae</taxon>
        <taxon>Streptomyces</taxon>
    </lineage>
</organism>
<keyword evidence="6" id="KW-1185">Reference proteome</keyword>
<feature type="domain" description="CoA carboxyltransferase C-terminal" evidence="4">
    <location>
        <begin position="276"/>
        <end position="511"/>
    </location>
</feature>
<evidence type="ECO:0000313" key="5">
    <source>
        <dbReference type="EMBL" id="GFM99018.1"/>
    </source>
</evidence>
<gene>
    <name evidence="5" type="ORF">Sfulv_38290</name>
</gene>
<keyword evidence="5" id="KW-0808">Transferase</keyword>
<feature type="compositionally biased region" description="Low complexity" evidence="2">
    <location>
        <begin position="568"/>
        <end position="579"/>
    </location>
</feature>
<dbReference type="PANTHER" id="PTHR43842">
    <property type="entry name" value="PROPIONYL-COA CARBOXYLASE BETA CHAIN"/>
    <property type="match status" value="1"/>
</dbReference>
<dbReference type="InterPro" id="IPR029045">
    <property type="entry name" value="ClpP/crotonase-like_dom_sf"/>
</dbReference>
<dbReference type="GO" id="GO:0006633">
    <property type="term" value="P:fatty acid biosynthetic process"/>
    <property type="evidence" value="ECO:0007669"/>
    <property type="project" value="InterPro"/>
</dbReference>
<evidence type="ECO:0000259" key="4">
    <source>
        <dbReference type="PROSITE" id="PS50989"/>
    </source>
</evidence>
<dbReference type="PRINTS" id="PR01070">
    <property type="entry name" value="ACCCTRFRASEB"/>
</dbReference>
<dbReference type="InterPro" id="IPR000438">
    <property type="entry name" value="Acetyl_CoA_COase_Trfase_b_su"/>
</dbReference>
<comment type="similarity">
    <text evidence="1">Belongs to the AccD/PCCB family.</text>
</comment>
<dbReference type="AlphaFoldDB" id="A0A7J0C9I2"/>
<dbReference type="GO" id="GO:0016740">
    <property type="term" value="F:transferase activity"/>
    <property type="evidence" value="ECO:0007669"/>
    <property type="project" value="UniProtKB-KW"/>
</dbReference>
<feature type="compositionally biased region" description="Gly residues" evidence="2">
    <location>
        <begin position="544"/>
        <end position="558"/>
    </location>
</feature>
<feature type="region of interest" description="Disordered" evidence="2">
    <location>
        <begin position="510"/>
        <end position="590"/>
    </location>
</feature>
<dbReference type="InterPro" id="IPR011763">
    <property type="entry name" value="COA_CT_C"/>
</dbReference>
<dbReference type="GO" id="GO:0004658">
    <property type="term" value="F:propionyl-CoA carboxylase activity"/>
    <property type="evidence" value="ECO:0007669"/>
    <property type="project" value="UniProtKB-ARBA"/>
</dbReference>
<dbReference type="GO" id="GO:0009317">
    <property type="term" value="C:acetyl-CoA carboxylase complex"/>
    <property type="evidence" value="ECO:0007669"/>
    <property type="project" value="InterPro"/>
</dbReference>
<dbReference type="InterPro" id="IPR034733">
    <property type="entry name" value="AcCoA_carboxyl_beta"/>
</dbReference>
<dbReference type="EMBL" id="BLWC01000001">
    <property type="protein sequence ID" value="GFM99018.1"/>
    <property type="molecule type" value="Genomic_DNA"/>
</dbReference>
<dbReference type="PANTHER" id="PTHR43842:SF2">
    <property type="entry name" value="PROPIONYL-COA CARBOXYLASE BETA CHAIN, MITOCHONDRIAL"/>
    <property type="match status" value="1"/>
</dbReference>
<reference evidence="5 6" key="1">
    <citation type="submission" date="2020-05" db="EMBL/GenBank/DDBJ databases">
        <title>Whole genome shotgun sequence of Streptomyces fulvorobeus NBRC 15897.</title>
        <authorList>
            <person name="Komaki H."/>
            <person name="Tamura T."/>
        </authorList>
    </citation>
    <scope>NUCLEOTIDE SEQUENCE [LARGE SCALE GENOMIC DNA]</scope>
    <source>
        <strain evidence="5 6">NBRC 15897</strain>
    </source>
</reference>
<feature type="domain" description="CoA carboxyltransferase N-terminal" evidence="3">
    <location>
        <begin position="11"/>
        <end position="267"/>
    </location>
</feature>
<dbReference type="InterPro" id="IPR051047">
    <property type="entry name" value="AccD/PCCB"/>
</dbReference>
<dbReference type="FunFam" id="3.90.226.10:FF:000017">
    <property type="entry name" value="Propionyl-CoA carboxylase subunit beta 5"/>
    <property type="match status" value="1"/>
</dbReference>
<sequence>MSEPQSDIHTTAGKIADLQRRIDEATHAGSARAVEKQHAKGKLTARERIGLLLDEGSFVELDEFARHRSTNFGIEKNRPYGDGVVTGYGTVDGRPVCVYSQDFTIFGGSLGEVYGEKIVKVMDFAMKTGCPVIGINDGGGARIQEGVVALGLFAEIFRRNVHASGVIPQISLIVGPCAGGAVYSPAITDFTVMVDRTSHMFITGPDVIKTVTGEDVGFEELGGARTHNTTSGVAHHLAGDEKDAIEYVKSLLSYLPSNNLSDAPAFPEEADLETSAQDRELDSLIPDSANQPYDMHTAIEHVLDEGEFLETQALFAPNIITGFGRVEGFPVGIVANQPMQFAGCLDINASEKAARFVRTCDAFNVPVLTFVDVPGFLPGVDQEYGGIIRRGAKLIYAYAEATVPLITVITRKAFGGAYDVMGSKHLGADLNLAWPTAQIAVMGAQGAVNILHRRTIAAVTDPDEAEATRAGLIADYEDALLNPYVAAERGYVDAVVMPSDTRAHIVRGLRQLRTKRESLPRRSTATSPSREDPDHDQGRTGQSDPGGAGRRTGCGPGARRGDGRGAVRRAGAARAVVRPGPHRPSGCAPARSALLGADVLARLSGSHPGSPSYGCGA</sequence>
<accession>A0A7J0C9I2</accession>
<dbReference type="Pfam" id="PF01039">
    <property type="entry name" value="Carboxyl_trans"/>
    <property type="match status" value="1"/>
</dbReference>
<dbReference type="FunFam" id="3.90.226.10:FF:000016">
    <property type="entry name" value="Propionyl-CoA carboxylase, beta subunit"/>
    <property type="match status" value="1"/>
</dbReference>
<dbReference type="PROSITE" id="PS50980">
    <property type="entry name" value="COA_CT_NTER"/>
    <property type="match status" value="1"/>
</dbReference>
<evidence type="ECO:0000256" key="2">
    <source>
        <dbReference type="SAM" id="MobiDB-lite"/>
    </source>
</evidence>